<keyword evidence="3" id="KW-0378">Hydrolase</keyword>
<evidence type="ECO:0000256" key="2">
    <source>
        <dbReference type="ARBA" id="ARBA00022729"/>
    </source>
</evidence>
<comment type="caution">
    <text evidence="4">The sequence shown here is derived from an EMBL/GenBank/DDBJ whole genome shotgun (WGS) entry which is preliminary data.</text>
</comment>
<evidence type="ECO:0000313" key="5">
    <source>
        <dbReference type="Proteomes" id="UP000185596"/>
    </source>
</evidence>
<gene>
    <name evidence="4" type="ORF">BU204_24755</name>
</gene>
<organism evidence="4 5">
    <name type="scientific">Actinophytocola xanthii</name>
    <dbReference type="NCBI Taxonomy" id="1912961"/>
    <lineage>
        <taxon>Bacteria</taxon>
        <taxon>Bacillati</taxon>
        <taxon>Actinomycetota</taxon>
        <taxon>Actinomycetes</taxon>
        <taxon>Pseudonocardiales</taxon>
        <taxon>Pseudonocardiaceae</taxon>
    </lineage>
</organism>
<evidence type="ECO:0000256" key="1">
    <source>
        <dbReference type="ARBA" id="ARBA00022670"/>
    </source>
</evidence>
<dbReference type="STRING" id="1912961.BU204_24755"/>
<accession>A0A1Q8CKT9</accession>
<dbReference type="PANTHER" id="PTHR11010">
    <property type="entry name" value="PROTEASE S28 PRO-X CARBOXYPEPTIDASE-RELATED"/>
    <property type="match status" value="1"/>
</dbReference>
<dbReference type="InterPro" id="IPR029058">
    <property type="entry name" value="AB_hydrolase_fold"/>
</dbReference>
<dbReference type="Proteomes" id="UP000185596">
    <property type="component" value="Unassembled WGS sequence"/>
</dbReference>
<dbReference type="GO" id="GO:0008239">
    <property type="term" value="F:dipeptidyl-peptidase activity"/>
    <property type="evidence" value="ECO:0007669"/>
    <property type="project" value="TreeGrafter"/>
</dbReference>
<dbReference type="PANTHER" id="PTHR11010:SF38">
    <property type="entry name" value="LYSOSOMAL PRO-X CARBOXYPEPTIDASE"/>
    <property type="match status" value="1"/>
</dbReference>
<evidence type="ECO:0000256" key="3">
    <source>
        <dbReference type="ARBA" id="ARBA00022801"/>
    </source>
</evidence>
<evidence type="ECO:0000313" key="4">
    <source>
        <dbReference type="EMBL" id="OLF14962.1"/>
    </source>
</evidence>
<dbReference type="GO" id="GO:0004177">
    <property type="term" value="F:aminopeptidase activity"/>
    <property type="evidence" value="ECO:0007669"/>
    <property type="project" value="UniProtKB-KW"/>
</dbReference>
<dbReference type="SUPFAM" id="SSF53474">
    <property type="entry name" value="alpha/beta-Hydrolases"/>
    <property type="match status" value="1"/>
</dbReference>
<proteinExistence type="predicted"/>
<dbReference type="OrthoDB" id="3979391at2"/>
<keyword evidence="1" id="KW-0645">Protease</keyword>
<protein>
    <submittedName>
        <fullName evidence="4">Aminopeptidase</fullName>
    </submittedName>
</protein>
<keyword evidence="2" id="KW-0732">Signal</keyword>
<dbReference type="InterPro" id="IPR008761">
    <property type="entry name" value="Peptidase_S37"/>
</dbReference>
<name>A0A1Q8CKT9_9PSEU</name>
<dbReference type="GO" id="GO:0006508">
    <property type="term" value="P:proteolysis"/>
    <property type="evidence" value="ECO:0007669"/>
    <property type="project" value="UniProtKB-KW"/>
</dbReference>
<dbReference type="ESTHER" id="9pseu-a0a1q8ckt9">
    <property type="family name" value="Peptidase_S37"/>
</dbReference>
<sequence length="448" mass="49587">MVGLGAAGPANAAPADLADRLEALPGVTVVSEESAPAPGYRFFFLTYRQPVDHTNPAGPTFEQRFQLLHRAEDRPMVLHTTGYGMPGYAFRSEPTALLDANQISVEQRFFTPSRPQPANWGKLTIWQAATDHHRIVGALERVYAGKWVSTGASKGGMTSVYHRRYYPRDVDGVVAYVAPNDADNKDDRAYDEFFDSVGSTPACRTALKTLQAEALRRRTELVNMYDEYAAANGLTFDSVFGSTDKAFEMTVLDTEWAFWQYSGEGACGAVPGVDATTEEIFEFIDGVASFAFYADEGITPYAPYYYQAATQLGWPQPRFRYLQGLLRYPNLYVANSSLPPELRSRHDPAPMADVDRWVSREASQMLFVYGSNDPWGAEPFHPSEKDSYTFTAPGANHGADIELLNPADRARATATLRRWAGVETGSTARSAALAELDARDPRDIRRPL</sequence>
<keyword evidence="4" id="KW-0031">Aminopeptidase</keyword>
<dbReference type="Pfam" id="PF05576">
    <property type="entry name" value="Peptidase_S37"/>
    <property type="match status" value="1"/>
</dbReference>
<dbReference type="AlphaFoldDB" id="A0A1Q8CKT9"/>
<dbReference type="Gene3D" id="3.40.50.1820">
    <property type="entry name" value="alpha/beta hydrolase"/>
    <property type="match status" value="2"/>
</dbReference>
<reference evidence="4 5" key="1">
    <citation type="submission" date="2016-12" db="EMBL/GenBank/DDBJ databases">
        <title>The draft genome sequence of Actinophytocola sp. 11-183.</title>
        <authorList>
            <person name="Wang W."/>
            <person name="Yuan L."/>
        </authorList>
    </citation>
    <scope>NUCLEOTIDE SEQUENCE [LARGE SCALE GENOMIC DNA]</scope>
    <source>
        <strain evidence="4 5">11-183</strain>
    </source>
</reference>
<dbReference type="EMBL" id="MSIE01000047">
    <property type="protein sequence ID" value="OLF14962.1"/>
    <property type="molecule type" value="Genomic_DNA"/>
</dbReference>
<keyword evidence="5" id="KW-1185">Reference proteome</keyword>